<dbReference type="EMBL" id="KZ293676">
    <property type="protein sequence ID" value="PBK87927.1"/>
    <property type="molecule type" value="Genomic_DNA"/>
</dbReference>
<proteinExistence type="predicted"/>
<dbReference type="AlphaFoldDB" id="A0A2H3DFQ9"/>
<gene>
    <name evidence="1" type="ORF">ARMGADRAFT_1034526</name>
</gene>
<reference evidence="2" key="1">
    <citation type="journal article" date="2017" name="Nat. Ecol. Evol.">
        <title>Genome expansion and lineage-specific genetic innovations in the forest pathogenic fungi Armillaria.</title>
        <authorList>
            <person name="Sipos G."/>
            <person name="Prasanna A.N."/>
            <person name="Walter M.C."/>
            <person name="O'Connor E."/>
            <person name="Balint B."/>
            <person name="Krizsan K."/>
            <person name="Kiss B."/>
            <person name="Hess J."/>
            <person name="Varga T."/>
            <person name="Slot J."/>
            <person name="Riley R."/>
            <person name="Boka B."/>
            <person name="Rigling D."/>
            <person name="Barry K."/>
            <person name="Lee J."/>
            <person name="Mihaltcheva S."/>
            <person name="LaButti K."/>
            <person name="Lipzen A."/>
            <person name="Waldron R."/>
            <person name="Moloney N.M."/>
            <person name="Sperisen C."/>
            <person name="Kredics L."/>
            <person name="Vagvoelgyi C."/>
            <person name="Patrignani A."/>
            <person name="Fitzpatrick D."/>
            <person name="Nagy I."/>
            <person name="Doyle S."/>
            <person name="Anderson J.B."/>
            <person name="Grigoriev I.V."/>
            <person name="Gueldener U."/>
            <person name="Muensterkoetter M."/>
            <person name="Nagy L.G."/>
        </authorList>
    </citation>
    <scope>NUCLEOTIDE SEQUENCE [LARGE SCALE GENOMIC DNA]</scope>
    <source>
        <strain evidence="2">Ar21-2</strain>
    </source>
</reference>
<evidence type="ECO:0000313" key="1">
    <source>
        <dbReference type="EMBL" id="PBK87927.1"/>
    </source>
</evidence>
<organism evidence="1 2">
    <name type="scientific">Armillaria gallica</name>
    <name type="common">Bulbous honey fungus</name>
    <name type="synonym">Armillaria bulbosa</name>
    <dbReference type="NCBI Taxonomy" id="47427"/>
    <lineage>
        <taxon>Eukaryota</taxon>
        <taxon>Fungi</taxon>
        <taxon>Dikarya</taxon>
        <taxon>Basidiomycota</taxon>
        <taxon>Agaricomycotina</taxon>
        <taxon>Agaricomycetes</taxon>
        <taxon>Agaricomycetidae</taxon>
        <taxon>Agaricales</taxon>
        <taxon>Marasmiineae</taxon>
        <taxon>Physalacriaceae</taxon>
        <taxon>Armillaria</taxon>
    </lineage>
</organism>
<dbReference type="InParanoid" id="A0A2H3DFQ9"/>
<keyword evidence="2" id="KW-1185">Reference proteome</keyword>
<evidence type="ECO:0000313" key="2">
    <source>
        <dbReference type="Proteomes" id="UP000217790"/>
    </source>
</evidence>
<name>A0A2H3DFQ9_ARMGA</name>
<protein>
    <submittedName>
        <fullName evidence="1">Uncharacterized protein</fullName>
    </submittedName>
</protein>
<dbReference type="Proteomes" id="UP000217790">
    <property type="component" value="Unassembled WGS sequence"/>
</dbReference>
<sequence length="170" mass="18558">MFSNEERVSGGTVCTQLEFWTVTSTAVAVKDHGDSMPLGAGAGDLGEDDVEISFVPIRGLSDRGYQASGEADDEYIAVLDKEATDKTTRRLRGIVAYRELEASSQQKVSSEMPSDKWLRSSAMTLEHPKIENRGHGGESKMLPIREIVGKPIIILANEEKDELEKSGTVT</sequence>
<accession>A0A2H3DFQ9</accession>